<dbReference type="PANTHER" id="PTHR43179:SF12">
    <property type="entry name" value="GALACTOFURANOSYLTRANSFERASE GLFT2"/>
    <property type="match status" value="1"/>
</dbReference>
<keyword evidence="4 8" id="KW-0808">Transferase</keyword>
<accession>A0A1M5NBA6</accession>
<evidence type="ECO:0000256" key="4">
    <source>
        <dbReference type="ARBA" id="ARBA00022679"/>
    </source>
</evidence>
<dbReference type="Pfam" id="PF13641">
    <property type="entry name" value="Glyco_tranf_2_3"/>
    <property type="match status" value="1"/>
</dbReference>
<dbReference type="EMBL" id="FQVX01000003">
    <property type="protein sequence ID" value="SHG86896.1"/>
    <property type="molecule type" value="Genomic_DNA"/>
</dbReference>
<keyword evidence="9" id="KW-1185">Reference proteome</keyword>
<proteinExistence type="inferred from homology"/>
<evidence type="ECO:0000259" key="6">
    <source>
        <dbReference type="Pfam" id="PF17994"/>
    </source>
</evidence>
<feature type="region of interest" description="Disordered" evidence="5">
    <location>
        <begin position="1"/>
        <end position="23"/>
    </location>
</feature>
<evidence type="ECO:0000313" key="9">
    <source>
        <dbReference type="Proteomes" id="UP000184471"/>
    </source>
</evidence>
<dbReference type="Pfam" id="PF19320">
    <property type="entry name" value="GlfT2_domain3"/>
    <property type="match status" value="1"/>
</dbReference>
<reference evidence="8 9" key="1">
    <citation type="submission" date="2016-11" db="EMBL/GenBank/DDBJ databases">
        <authorList>
            <person name="Jaros S."/>
            <person name="Januszkiewicz K."/>
            <person name="Wedrychowicz H."/>
        </authorList>
    </citation>
    <scope>NUCLEOTIDE SEQUENCE [LARGE SCALE GENOMIC DNA]</scope>
    <source>
        <strain evidence="8 9">DSM 45408</strain>
    </source>
</reference>
<evidence type="ECO:0000259" key="7">
    <source>
        <dbReference type="Pfam" id="PF19320"/>
    </source>
</evidence>
<dbReference type="AlphaFoldDB" id="A0A1M5NBA6"/>
<keyword evidence="3" id="KW-0328">Glycosyltransferase</keyword>
<dbReference type="InterPro" id="IPR029044">
    <property type="entry name" value="Nucleotide-diphossugar_trans"/>
</dbReference>
<comment type="pathway">
    <text evidence="1">Cell wall biogenesis; cell wall polysaccharide biosynthesis.</text>
</comment>
<dbReference type="RefSeq" id="WP_073421542.1">
    <property type="nucleotide sequence ID" value="NZ_FQVX01000003.1"/>
</dbReference>
<evidence type="ECO:0000256" key="5">
    <source>
        <dbReference type="SAM" id="MobiDB-lite"/>
    </source>
</evidence>
<dbReference type="InterPro" id="IPR045699">
    <property type="entry name" value="GlfT2_C"/>
</dbReference>
<feature type="domain" description="Galactofuranosyltransferase-2 C-terminal" evidence="7">
    <location>
        <begin position="452"/>
        <end position="649"/>
    </location>
</feature>
<dbReference type="OrthoDB" id="3225550at2"/>
<dbReference type="GO" id="GO:0016757">
    <property type="term" value="F:glycosyltransferase activity"/>
    <property type="evidence" value="ECO:0007669"/>
    <property type="project" value="UniProtKB-KW"/>
</dbReference>
<gene>
    <name evidence="8" type="ORF">SAMN05444351_3490</name>
</gene>
<feature type="domain" description="Galactofuranosyltransferase GlfT2 N-terminal" evidence="6">
    <location>
        <begin position="35"/>
        <end position="176"/>
    </location>
</feature>
<dbReference type="STRING" id="1070870.SAMN05444351_3490"/>
<protein>
    <submittedName>
        <fullName evidence="8">Galactofuranosylgalactofuranosylrhamnosyl-N-acetylglucosaminyl-diphospho-decaprenol beta-1,5/1,6-galactofuranosyltransferase</fullName>
    </submittedName>
</protein>
<dbReference type="InterPro" id="IPR040492">
    <property type="entry name" value="GlfT2_N"/>
</dbReference>
<sequence>MTTTAPQVADAPVKPDAVSEPAETDLTPDKAVTLVQRVLMPRPADPLKVRSLYLDEENAPVRVRQDGRHSGTITAGSEVSFATYFNAFPASYWRRWSVLGSIVLRVTVAGSCRIDVHRSKADGESMHVTGVSHEGDDERTLEFELDLAPFIDGGWYWFDVTADSDTVVREAGWYAPQAPAEEPRLAVGICTYNRPVDALAAARALVEDAAVLDRLALVTIADQGNNHVKDAAGYAEVKAALGDRLRVVEQPNLGGSGGFARTMHEAFTRSDATHVVLLDDDIMIEPDSLLRARAFAAYAKSPMLVGGQMLALQNRSILHSMGEIVDRETFFWTNAPNTEYHHDFGKESLRESPDLHRRIDVDYNGWWMCLIPRAVTEQIGMPLPVFIKWDDAEYGLRAFAAGFPTASLPGTAIWHLSWGDKDDASDWQAYFHIRNRLVAAALHSPHKHGGKLFREMLKADLRFLINLQYSTVELHHLAYRDFLAGPEGLFGGMPQSVVRAREVRATHSDGQVLPSSADLPLPSMPTAKAVRFRKIPVSPVSIAKTLVKGLVHNARPVDEANLETPQLNLAFQDARWFLLSRLDSATVGTADGRGVTFRRRDPATFRRLAATSARYLRRMSAEFPELQRRYQEAAGDLTSMDSWSSAFEQWGYERV</sequence>
<dbReference type="Gene3D" id="3.90.550.60">
    <property type="match status" value="1"/>
</dbReference>
<evidence type="ECO:0000313" key="8">
    <source>
        <dbReference type="EMBL" id="SHG86896.1"/>
    </source>
</evidence>
<name>A0A1M5NBA6_9ACTN</name>
<dbReference type="Proteomes" id="UP000184471">
    <property type="component" value="Unassembled WGS sequence"/>
</dbReference>
<comment type="similarity">
    <text evidence="2">Belongs to the glycosyltransferase 2 family.</text>
</comment>
<dbReference type="SUPFAM" id="SSF53448">
    <property type="entry name" value="Nucleotide-diphospho-sugar transferases"/>
    <property type="match status" value="1"/>
</dbReference>
<dbReference type="PANTHER" id="PTHR43179">
    <property type="entry name" value="RHAMNOSYLTRANSFERASE WBBL"/>
    <property type="match status" value="1"/>
</dbReference>
<evidence type="ECO:0000256" key="2">
    <source>
        <dbReference type="ARBA" id="ARBA00006739"/>
    </source>
</evidence>
<dbReference type="Pfam" id="PF17994">
    <property type="entry name" value="Glft2_N"/>
    <property type="match status" value="1"/>
</dbReference>
<evidence type="ECO:0000256" key="1">
    <source>
        <dbReference type="ARBA" id="ARBA00004776"/>
    </source>
</evidence>
<evidence type="ECO:0000256" key="3">
    <source>
        <dbReference type="ARBA" id="ARBA00022676"/>
    </source>
</evidence>
<organism evidence="8 9">
    <name type="scientific">Geodermatophilus nigrescens</name>
    <dbReference type="NCBI Taxonomy" id="1070870"/>
    <lineage>
        <taxon>Bacteria</taxon>
        <taxon>Bacillati</taxon>
        <taxon>Actinomycetota</taxon>
        <taxon>Actinomycetes</taxon>
        <taxon>Geodermatophilales</taxon>
        <taxon>Geodermatophilaceae</taxon>
        <taxon>Geodermatophilus</taxon>
    </lineage>
</organism>